<dbReference type="Gene3D" id="1.20.272.10">
    <property type="match status" value="1"/>
</dbReference>
<dbReference type="Pfam" id="PF08542">
    <property type="entry name" value="Rep_fac_C"/>
    <property type="match status" value="1"/>
</dbReference>
<dbReference type="GO" id="GO:0005524">
    <property type="term" value="F:ATP binding"/>
    <property type="evidence" value="ECO:0007669"/>
    <property type="project" value="UniProtKB-KW"/>
</dbReference>
<dbReference type="EMBL" id="JALJOR010000002">
    <property type="protein sequence ID" value="KAK9823633.1"/>
    <property type="molecule type" value="Genomic_DNA"/>
</dbReference>
<dbReference type="GO" id="GO:0006261">
    <property type="term" value="P:DNA-templated DNA replication"/>
    <property type="evidence" value="ECO:0007669"/>
    <property type="project" value="TreeGrafter"/>
</dbReference>
<evidence type="ECO:0000259" key="9">
    <source>
        <dbReference type="SMART" id="SM00382"/>
    </source>
</evidence>
<keyword evidence="4" id="KW-0235">DNA replication</keyword>
<dbReference type="Pfam" id="PF00004">
    <property type="entry name" value="AAA"/>
    <property type="match status" value="1"/>
</dbReference>
<dbReference type="InterPro" id="IPR008921">
    <property type="entry name" value="DNA_pol3_clamp-load_cplx_C"/>
</dbReference>
<evidence type="ECO:0000256" key="2">
    <source>
        <dbReference type="ARBA" id="ARBA00005378"/>
    </source>
</evidence>
<evidence type="ECO:0000313" key="11">
    <source>
        <dbReference type="Proteomes" id="UP001489004"/>
    </source>
</evidence>
<organism evidence="10 11">
    <name type="scientific">[Myrmecia] bisecta</name>
    <dbReference type="NCBI Taxonomy" id="41462"/>
    <lineage>
        <taxon>Eukaryota</taxon>
        <taxon>Viridiplantae</taxon>
        <taxon>Chlorophyta</taxon>
        <taxon>core chlorophytes</taxon>
        <taxon>Trebouxiophyceae</taxon>
        <taxon>Trebouxiales</taxon>
        <taxon>Trebouxiaceae</taxon>
        <taxon>Myrmecia</taxon>
    </lineage>
</organism>
<dbReference type="CDD" id="cd18140">
    <property type="entry name" value="HLD_clamp_RFC"/>
    <property type="match status" value="1"/>
</dbReference>
<evidence type="ECO:0000256" key="3">
    <source>
        <dbReference type="ARBA" id="ARBA00011480"/>
    </source>
</evidence>
<feature type="domain" description="AAA+ ATPase" evidence="9">
    <location>
        <begin position="65"/>
        <end position="191"/>
    </location>
</feature>
<accession>A0AAW1QR02</accession>
<evidence type="ECO:0000256" key="8">
    <source>
        <dbReference type="ARBA" id="ARBA00040745"/>
    </source>
</evidence>
<evidence type="ECO:0000256" key="6">
    <source>
        <dbReference type="ARBA" id="ARBA00022840"/>
    </source>
</evidence>
<dbReference type="InterPro" id="IPR027417">
    <property type="entry name" value="P-loop_NTPase"/>
</dbReference>
<sequence length="349" mass="38322">MATEMEVDAVAAEPMAVDKGKQPANGSTNAFELPWVEKYRPTLIKDIVGNTDAVARLQVISEEGNMPNLILSGPPGTGKTTSILCMAHALLGPNYKEGVLELNASDDRGIDVVRNKIKMFAQKKATLPPGRHKIIILDEADSMTGGAQQALRRTMEIYSNTTRFALACNQSTKIIEPIQSRCAIVRYTKLSDAEVLARVLQVCQMEGVAHVPQGLEAIVFTADGDMRQALNNLQATHSGFGLVNQENVFKVCDQPHPLLVADIVRNCIEAHIDEAYDGMRALCDLGYSAMDIITTVFRVVRNFNMDEFLKLEFIREVGFCHIRISDGSNSRLQLSGLLAKMCTVSLKAR</sequence>
<dbReference type="PANTHER" id="PTHR11669">
    <property type="entry name" value="REPLICATION FACTOR C / DNA POLYMERASE III GAMMA-TAU SUBUNIT"/>
    <property type="match status" value="1"/>
</dbReference>
<comment type="similarity">
    <text evidence="2">Belongs to the activator 1 small subunits family.</text>
</comment>
<dbReference type="Proteomes" id="UP001489004">
    <property type="component" value="Unassembled WGS sequence"/>
</dbReference>
<dbReference type="Gene3D" id="3.40.50.300">
    <property type="entry name" value="P-loop containing nucleotide triphosphate hydrolases"/>
    <property type="match status" value="1"/>
</dbReference>
<evidence type="ECO:0000256" key="1">
    <source>
        <dbReference type="ARBA" id="ARBA00004123"/>
    </source>
</evidence>
<dbReference type="FunFam" id="1.20.272.10:FF:000006">
    <property type="entry name" value="Replication factor C subunit 2"/>
    <property type="match status" value="1"/>
</dbReference>
<dbReference type="AlphaFoldDB" id="A0AAW1QR02"/>
<evidence type="ECO:0000256" key="4">
    <source>
        <dbReference type="ARBA" id="ARBA00022705"/>
    </source>
</evidence>
<dbReference type="Gene3D" id="1.10.8.60">
    <property type="match status" value="1"/>
</dbReference>
<dbReference type="GO" id="GO:0003689">
    <property type="term" value="F:DNA clamp loader activity"/>
    <property type="evidence" value="ECO:0007669"/>
    <property type="project" value="TreeGrafter"/>
</dbReference>
<dbReference type="GO" id="GO:0003677">
    <property type="term" value="F:DNA binding"/>
    <property type="evidence" value="ECO:0007669"/>
    <property type="project" value="InterPro"/>
</dbReference>
<keyword evidence="6" id="KW-0067">ATP-binding</keyword>
<protein>
    <recommendedName>
        <fullName evidence="8">Replication factor C subunit 2</fullName>
    </recommendedName>
</protein>
<dbReference type="InterPro" id="IPR003959">
    <property type="entry name" value="ATPase_AAA_core"/>
</dbReference>
<keyword evidence="7" id="KW-0539">Nucleus</keyword>
<comment type="subcellular location">
    <subcellularLocation>
        <location evidence="1">Nucleus</location>
    </subcellularLocation>
</comment>
<dbReference type="GO" id="GO:0006281">
    <property type="term" value="P:DNA repair"/>
    <property type="evidence" value="ECO:0007669"/>
    <property type="project" value="TreeGrafter"/>
</dbReference>
<dbReference type="CDD" id="cd00009">
    <property type="entry name" value="AAA"/>
    <property type="match status" value="1"/>
</dbReference>
<dbReference type="SMART" id="SM00382">
    <property type="entry name" value="AAA"/>
    <property type="match status" value="1"/>
</dbReference>
<dbReference type="NCBIfam" id="NF001679">
    <property type="entry name" value="PRK00440.1"/>
    <property type="match status" value="1"/>
</dbReference>
<keyword evidence="5" id="KW-0547">Nucleotide-binding</keyword>
<proteinExistence type="inferred from homology"/>
<dbReference type="SUPFAM" id="SSF48019">
    <property type="entry name" value="post-AAA+ oligomerization domain-like"/>
    <property type="match status" value="1"/>
</dbReference>
<dbReference type="GO" id="GO:0016887">
    <property type="term" value="F:ATP hydrolysis activity"/>
    <property type="evidence" value="ECO:0007669"/>
    <property type="project" value="InterPro"/>
</dbReference>
<dbReference type="FunFam" id="3.40.50.300:FF:000107">
    <property type="entry name" value="Replication factor C subunit 4"/>
    <property type="match status" value="1"/>
</dbReference>
<evidence type="ECO:0000256" key="7">
    <source>
        <dbReference type="ARBA" id="ARBA00023242"/>
    </source>
</evidence>
<evidence type="ECO:0000256" key="5">
    <source>
        <dbReference type="ARBA" id="ARBA00022741"/>
    </source>
</evidence>
<comment type="subunit">
    <text evidence="3">Heterotetramer of subunits RFC2, RFC3, RFC4 and RFC5 that can form a complex with RFC1.</text>
</comment>
<dbReference type="GO" id="GO:0005663">
    <property type="term" value="C:DNA replication factor C complex"/>
    <property type="evidence" value="ECO:0007669"/>
    <property type="project" value="TreeGrafter"/>
</dbReference>
<dbReference type="InterPro" id="IPR050238">
    <property type="entry name" value="DNA_Rep/Repair_Clamp_Loader"/>
</dbReference>
<gene>
    <name evidence="10" type="ORF">WJX72_004352</name>
</gene>
<dbReference type="FunFam" id="1.10.8.60:FF:000012">
    <property type="entry name" value="Replication factor C subunit 4"/>
    <property type="match status" value="1"/>
</dbReference>
<dbReference type="GO" id="GO:0005634">
    <property type="term" value="C:nucleus"/>
    <property type="evidence" value="ECO:0007669"/>
    <property type="project" value="UniProtKB-SubCell"/>
</dbReference>
<reference evidence="10 11" key="1">
    <citation type="journal article" date="2024" name="Nat. Commun.">
        <title>Phylogenomics reveals the evolutionary origins of lichenization in chlorophyte algae.</title>
        <authorList>
            <person name="Puginier C."/>
            <person name="Libourel C."/>
            <person name="Otte J."/>
            <person name="Skaloud P."/>
            <person name="Haon M."/>
            <person name="Grisel S."/>
            <person name="Petersen M."/>
            <person name="Berrin J.G."/>
            <person name="Delaux P.M."/>
            <person name="Dal Grande F."/>
            <person name="Keller J."/>
        </authorList>
    </citation>
    <scope>NUCLEOTIDE SEQUENCE [LARGE SCALE GENOMIC DNA]</scope>
    <source>
        <strain evidence="10 11">SAG 2043</strain>
    </source>
</reference>
<name>A0AAW1QR02_9CHLO</name>
<keyword evidence="11" id="KW-1185">Reference proteome</keyword>
<dbReference type="InterPro" id="IPR047854">
    <property type="entry name" value="RFC_lid"/>
</dbReference>
<dbReference type="SUPFAM" id="SSF52540">
    <property type="entry name" value="P-loop containing nucleoside triphosphate hydrolases"/>
    <property type="match status" value="1"/>
</dbReference>
<comment type="caution">
    <text evidence="10">The sequence shown here is derived from an EMBL/GenBank/DDBJ whole genome shotgun (WGS) entry which is preliminary data.</text>
</comment>
<dbReference type="InterPro" id="IPR013748">
    <property type="entry name" value="Rep_factorC_C"/>
</dbReference>
<evidence type="ECO:0000313" key="10">
    <source>
        <dbReference type="EMBL" id="KAK9823633.1"/>
    </source>
</evidence>
<dbReference type="PANTHER" id="PTHR11669:SF5">
    <property type="entry name" value="REPLICATION FACTOR C SUBUNIT 2"/>
    <property type="match status" value="1"/>
</dbReference>
<dbReference type="InterPro" id="IPR003593">
    <property type="entry name" value="AAA+_ATPase"/>
</dbReference>